<feature type="signal peptide" evidence="1">
    <location>
        <begin position="1"/>
        <end position="16"/>
    </location>
</feature>
<protein>
    <submittedName>
        <fullName evidence="3">Methyltransf_21 domain-containing protein</fullName>
    </submittedName>
</protein>
<keyword evidence="2" id="KW-1185">Reference proteome</keyword>
<dbReference type="eggNOG" id="ENOG502TK9B">
    <property type="taxonomic scope" value="Eukaryota"/>
</dbReference>
<dbReference type="AlphaFoldDB" id="A0A1I7U3V5"/>
<reference evidence="3" key="1">
    <citation type="submission" date="2016-11" db="UniProtKB">
        <authorList>
            <consortium name="WormBaseParasite"/>
        </authorList>
    </citation>
    <scope>IDENTIFICATION</scope>
</reference>
<dbReference type="Proteomes" id="UP000095282">
    <property type="component" value="Unplaced"/>
</dbReference>
<evidence type="ECO:0000313" key="2">
    <source>
        <dbReference type="Proteomes" id="UP000095282"/>
    </source>
</evidence>
<dbReference type="WBParaSite" id="Csp11.Scaffold629.g14578.t1">
    <property type="protein sequence ID" value="Csp11.Scaffold629.g14578.t1"/>
    <property type="gene ID" value="Csp11.Scaffold629.g14578"/>
</dbReference>
<evidence type="ECO:0000313" key="3">
    <source>
        <dbReference type="WBParaSite" id="Csp11.Scaffold629.g14578.t1"/>
    </source>
</evidence>
<organism evidence="2 3">
    <name type="scientific">Caenorhabditis tropicalis</name>
    <dbReference type="NCBI Taxonomy" id="1561998"/>
    <lineage>
        <taxon>Eukaryota</taxon>
        <taxon>Metazoa</taxon>
        <taxon>Ecdysozoa</taxon>
        <taxon>Nematoda</taxon>
        <taxon>Chromadorea</taxon>
        <taxon>Rhabditida</taxon>
        <taxon>Rhabditina</taxon>
        <taxon>Rhabditomorpha</taxon>
        <taxon>Rhabditoidea</taxon>
        <taxon>Rhabditidae</taxon>
        <taxon>Peloderinae</taxon>
        <taxon>Caenorhabditis</taxon>
    </lineage>
</organism>
<sequence>MRHLLLFFALLGLVYSTIYWKNDDPKDMADPVIVATHQIHEIYAAYWDRKIIRLFQLMRYGTPMSRFIEEHAADEITVHVQEADYFFVDTEHGIKAIIILEDVSQNSTDYDLVKMSMSQSASSPTGYTVFGWEKCENLECD</sequence>
<accession>A0A1I7U3V5</accession>
<name>A0A1I7U3V5_9PELO</name>
<proteinExistence type="predicted"/>
<feature type="chain" id="PRO_5009308351" evidence="1">
    <location>
        <begin position="17"/>
        <end position="141"/>
    </location>
</feature>
<evidence type="ECO:0000256" key="1">
    <source>
        <dbReference type="SAM" id="SignalP"/>
    </source>
</evidence>
<keyword evidence="1" id="KW-0732">Signal</keyword>